<sequence>MTDLETLAKGLTAAQRRAIIGACTAHPNIGGQPFVTVEFTDPWTVPGLVSFVSVRADRLTDLGLRLRAYLMENPQ</sequence>
<comment type="caution">
    <text evidence="1">The sequence shown here is derived from an EMBL/GenBank/DDBJ whole genome shotgun (WGS) entry which is preliminary data.</text>
</comment>
<protein>
    <submittedName>
        <fullName evidence="1">Uncharacterized protein</fullName>
    </submittedName>
</protein>
<gene>
    <name evidence="1" type="ORF">O0R41_01505</name>
</gene>
<dbReference type="EMBL" id="JAPTHD010000001">
    <property type="protein sequence ID" value="MDV5822281.1"/>
    <property type="molecule type" value="Genomic_DNA"/>
</dbReference>
<proteinExistence type="predicted"/>
<keyword evidence="2" id="KW-1185">Reference proteome</keyword>
<organism evidence="1 2">
    <name type="scientific">Sphingobium naphthae</name>
    <dbReference type="NCBI Taxonomy" id="1886786"/>
    <lineage>
        <taxon>Bacteria</taxon>
        <taxon>Pseudomonadati</taxon>
        <taxon>Pseudomonadota</taxon>
        <taxon>Alphaproteobacteria</taxon>
        <taxon>Sphingomonadales</taxon>
        <taxon>Sphingomonadaceae</taxon>
        <taxon>Sphingobium</taxon>
    </lineage>
</organism>
<name>A0ABU3ZRZ5_9SPHN</name>
<evidence type="ECO:0000313" key="2">
    <source>
        <dbReference type="Proteomes" id="UP001185984"/>
    </source>
</evidence>
<dbReference type="RefSeq" id="WP_317515502.1">
    <property type="nucleotide sequence ID" value="NZ_JAPTHD010000001.1"/>
</dbReference>
<reference evidence="2" key="1">
    <citation type="journal article" date="2022" name="J Environ Chem Eng">
        <title>Biodegradation of petroleum oil using a constructed nonpathogenic and heavy metal-tolerant bacterial consortium isolated from marine sponges.</title>
        <authorList>
            <person name="Dechsakulwatana C."/>
            <person name="Rungsihiranrut A."/>
            <person name="Muangchinda C."/>
            <person name="Ningthoujam R."/>
            <person name="Klankeo P."/>
            <person name="Pinyakong O."/>
        </authorList>
    </citation>
    <scope>NUCLEOTIDE SEQUENCE [LARGE SCALE GENOMIC DNA]</scope>
    <source>
        <strain evidence="2">MO2-4</strain>
    </source>
</reference>
<evidence type="ECO:0000313" key="1">
    <source>
        <dbReference type="EMBL" id="MDV5822281.1"/>
    </source>
</evidence>
<accession>A0ABU3ZRZ5</accession>
<dbReference type="Proteomes" id="UP001185984">
    <property type="component" value="Unassembled WGS sequence"/>
</dbReference>